<comment type="caution">
    <text evidence="8">The sequence shown here is derived from an EMBL/GenBank/DDBJ whole genome shotgun (WGS) entry which is preliminary data.</text>
</comment>
<name>A0ABU1D9R2_9BURK</name>
<dbReference type="InterPro" id="IPR010998">
    <property type="entry name" value="Integrase_recombinase_N"/>
</dbReference>
<dbReference type="InterPro" id="IPR002104">
    <property type="entry name" value="Integrase_catalytic"/>
</dbReference>
<evidence type="ECO:0000256" key="1">
    <source>
        <dbReference type="ARBA" id="ARBA00008857"/>
    </source>
</evidence>
<dbReference type="InterPro" id="IPR011010">
    <property type="entry name" value="DNA_brk_join_enz"/>
</dbReference>
<dbReference type="InterPro" id="IPR013762">
    <property type="entry name" value="Integrase-like_cat_sf"/>
</dbReference>
<dbReference type="PANTHER" id="PTHR30349">
    <property type="entry name" value="PHAGE INTEGRASE-RELATED"/>
    <property type="match status" value="1"/>
</dbReference>
<sequence>MAQNNNVSRDQTRYTRLDFMALRYRLNGLPADTIKGRLFNDEAMEERKLFTAQDLVQWLDKLKRLLIDLALKENPFLAESLQHANRSGRWNNQLMSHLISLGERDYSYPKPEDQLIQWFKPRIASLLAEEGVTRINELMNLLAVRGRGWYRPIPRIGQGKAHAIERWLTEHIDHVGPIRWPREVALTNTVTLSPTAHPWVPLDRISAVAHELDGSKGRNRNQAFCLIQARNDLEAIQAYLYKYRDRPLTARAYRKELERFLLWCVCVRRIPMSSILTDDCEAYKDFISDVPDDWIGNKAPRTSNRWRPFAGKLSVESQRYAVQIIRSFFEWLVNVRYLGGNPWITVHDPIVTQRINELQIEKALPQDVWQKLAGENGILDSVCDAAQAEAEGSLNESNREPLNLGYFTNPRSPQAQAAQMRLVRAAILLIGSSGIRREEAVGATRDQLRPVDSHILSDNGGPRIWELNILGKRSKWRTVYLPARAVDALAAHWRDRGLNLYEPVHHAKQAPLLAPVIIPNTEAARRKHALNADLGSQPGFDSDALYKMMCNALARIAKQHSLKMPTEMREWLLITAPHALRHTFATGAAAKQMPVDVLQKLLGHTSVQTTSIYVQAEKARTVQEVQKILEG</sequence>
<evidence type="ECO:0000313" key="9">
    <source>
        <dbReference type="Proteomes" id="UP001232156"/>
    </source>
</evidence>
<dbReference type="PROSITE" id="PS51898">
    <property type="entry name" value="TYR_RECOMBINASE"/>
    <property type="match status" value="1"/>
</dbReference>
<comment type="similarity">
    <text evidence="1">Belongs to the 'phage' integrase family.</text>
</comment>
<keyword evidence="4" id="KW-0233">DNA recombination</keyword>
<keyword evidence="2" id="KW-0229">DNA integration</keyword>
<evidence type="ECO:0000256" key="4">
    <source>
        <dbReference type="ARBA" id="ARBA00023172"/>
    </source>
</evidence>
<dbReference type="Pfam" id="PF12482">
    <property type="entry name" value="DUF3701"/>
    <property type="match status" value="1"/>
</dbReference>
<evidence type="ECO:0000313" key="8">
    <source>
        <dbReference type="EMBL" id="MDR4127194.1"/>
    </source>
</evidence>
<organism evidence="8 9">
    <name type="scientific">Yanghanlia caeni</name>
    <dbReference type="NCBI Taxonomy" id="3064283"/>
    <lineage>
        <taxon>Bacteria</taxon>
        <taxon>Pseudomonadati</taxon>
        <taxon>Pseudomonadota</taxon>
        <taxon>Betaproteobacteria</taxon>
        <taxon>Burkholderiales</taxon>
        <taxon>Alcaligenaceae</taxon>
        <taxon>Yanghanlia</taxon>
    </lineage>
</organism>
<dbReference type="PROSITE" id="PS51900">
    <property type="entry name" value="CB"/>
    <property type="match status" value="1"/>
</dbReference>
<keyword evidence="9" id="KW-1185">Reference proteome</keyword>
<dbReference type="InterPro" id="IPR050090">
    <property type="entry name" value="Tyrosine_recombinase_XerCD"/>
</dbReference>
<feature type="domain" description="Tyr recombinase" evidence="6">
    <location>
        <begin position="378"/>
        <end position="630"/>
    </location>
</feature>
<evidence type="ECO:0000256" key="3">
    <source>
        <dbReference type="ARBA" id="ARBA00023125"/>
    </source>
</evidence>
<dbReference type="InterPro" id="IPR022169">
    <property type="entry name" value="DUF3701"/>
</dbReference>
<dbReference type="Gene3D" id="1.10.443.10">
    <property type="entry name" value="Intergrase catalytic core"/>
    <property type="match status" value="1"/>
</dbReference>
<gene>
    <name evidence="8" type="ORF">Q8947_14540</name>
</gene>
<keyword evidence="3 5" id="KW-0238">DNA-binding</keyword>
<protein>
    <submittedName>
        <fullName evidence="8">Phage integrase family protein</fullName>
    </submittedName>
</protein>
<evidence type="ECO:0000256" key="2">
    <source>
        <dbReference type="ARBA" id="ARBA00022908"/>
    </source>
</evidence>
<feature type="domain" description="Core-binding (CB)" evidence="7">
    <location>
        <begin position="230"/>
        <end position="333"/>
    </location>
</feature>
<dbReference type="EMBL" id="JAUZQE010000063">
    <property type="protein sequence ID" value="MDR4127194.1"/>
    <property type="molecule type" value="Genomic_DNA"/>
</dbReference>
<proteinExistence type="inferred from homology"/>
<dbReference type="Proteomes" id="UP001232156">
    <property type="component" value="Unassembled WGS sequence"/>
</dbReference>
<accession>A0ABU1D9R2</accession>
<dbReference type="SUPFAM" id="SSF56349">
    <property type="entry name" value="DNA breaking-rejoining enzymes"/>
    <property type="match status" value="1"/>
</dbReference>
<dbReference type="Gene3D" id="1.10.150.130">
    <property type="match status" value="1"/>
</dbReference>
<dbReference type="RefSeq" id="WP_347287727.1">
    <property type="nucleotide sequence ID" value="NZ_JAUZQE010000063.1"/>
</dbReference>
<evidence type="ECO:0000259" key="7">
    <source>
        <dbReference type="PROSITE" id="PS51900"/>
    </source>
</evidence>
<dbReference type="Pfam" id="PF00589">
    <property type="entry name" value="Phage_integrase"/>
    <property type="match status" value="1"/>
</dbReference>
<dbReference type="InterPro" id="IPR044068">
    <property type="entry name" value="CB"/>
</dbReference>
<reference evidence="8 9" key="1">
    <citation type="submission" date="2023-08" db="EMBL/GenBank/DDBJ databases">
        <title>Alcaligenaceae gen. nov., a novel taxon isolated from the sludge of Yixing Pesticide Factory.</title>
        <authorList>
            <person name="Ruan L."/>
        </authorList>
    </citation>
    <scope>NUCLEOTIDE SEQUENCE [LARGE SCALE GENOMIC DNA]</scope>
    <source>
        <strain evidence="8 9">LG-2</strain>
    </source>
</reference>
<dbReference type="PANTHER" id="PTHR30349:SF41">
    <property type="entry name" value="INTEGRASE_RECOMBINASE PROTEIN MJ0367-RELATED"/>
    <property type="match status" value="1"/>
</dbReference>
<evidence type="ECO:0000259" key="6">
    <source>
        <dbReference type="PROSITE" id="PS51898"/>
    </source>
</evidence>
<evidence type="ECO:0000256" key="5">
    <source>
        <dbReference type="PROSITE-ProRule" id="PRU01248"/>
    </source>
</evidence>